<feature type="non-terminal residue" evidence="2">
    <location>
        <position position="1"/>
    </location>
</feature>
<keyword evidence="3" id="KW-1185">Reference proteome</keyword>
<protein>
    <submittedName>
        <fullName evidence="2">Relaxase domain-containing protein</fullName>
    </submittedName>
</protein>
<dbReference type="Pfam" id="PF08751">
    <property type="entry name" value="TrwC"/>
    <property type="match status" value="1"/>
</dbReference>
<evidence type="ECO:0000313" key="2">
    <source>
        <dbReference type="EMBL" id="MDN4175935.1"/>
    </source>
</evidence>
<evidence type="ECO:0000259" key="1">
    <source>
        <dbReference type="Pfam" id="PF08751"/>
    </source>
</evidence>
<dbReference type="RefSeq" id="WP_300955331.1">
    <property type="nucleotide sequence ID" value="NZ_JAUHJQ010000120.1"/>
</dbReference>
<organism evidence="2 3">
    <name type="scientific">Nocardioides oceani</name>
    <dbReference type="NCBI Taxonomy" id="3058369"/>
    <lineage>
        <taxon>Bacteria</taxon>
        <taxon>Bacillati</taxon>
        <taxon>Actinomycetota</taxon>
        <taxon>Actinomycetes</taxon>
        <taxon>Propionibacteriales</taxon>
        <taxon>Nocardioidaceae</taxon>
        <taxon>Nocardioides</taxon>
    </lineage>
</organism>
<proteinExistence type="predicted"/>
<dbReference type="SUPFAM" id="SSF55464">
    <property type="entry name" value="Origin of replication-binding domain, RBD-like"/>
    <property type="match status" value="1"/>
</dbReference>
<dbReference type="InterPro" id="IPR014862">
    <property type="entry name" value="TrwC"/>
</dbReference>
<sequence length="95" mass="10451">ALDFIESKALFTRQGTNGVRQVDVRGLIATAFTHRDSRAGDPDLHTHHAANVALHDNGRDRVTDARESGRRVQLAQHHSPYAVAPTGVWVDRMSA</sequence>
<feature type="domain" description="TrwC relaxase" evidence="1">
    <location>
        <begin position="1"/>
        <end position="77"/>
    </location>
</feature>
<accession>A0ABT8FN75</accession>
<evidence type="ECO:0000313" key="3">
    <source>
        <dbReference type="Proteomes" id="UP001168620"/>
    </source>
</evidence>
<dbReference type="EMBL" id="JAUHJQ010000120">
    <property type="protein sequence ID" value="MDN4175935.1"/>
    <property type="molecule type" value="Genomic_DNA"/>
</dbReference>
<feature type="non-terminal residue" evidence="2">
    <location>
        <position position="95"/>
    </location>
</feature>
<reference evidence="2" key="1">
    <citation type="submission" date="2023-06" db="EMBL/GenBank/DDBJ databases">
        <title>Draft genome sequence of Nocardioides sp. SOB77.</title>
        <authorList>
            <person name="Zhang G."/>
        </authorList>
    </citation>
    <scope>NUCLEOTIDE SEQUENCE</scope>
    <source>
        <strain evidence="2">SOB77</strain>
    </source>
</reference>
<comment type="caution">
    <text evidence="2">The sequence shown here is derived from an EMBL/GenBank/DDBJ whole genome shotgun (WGS) entry which is preliminary data.</text>
</comment>
<gene>
    <name evidence="2" type="ORF">QWY28_23525</name>
</gene>
<name>A0ABT8FN75_9ACTN</name>
<dbReference type="Proteomes" id="UP001168620">
    <property type="component" value="Unassembled WGS sequence"/>
</dbReference>